<keyword evidence="5" id="KW-0221">Differentiation</keyword>
<keyword evidence="7" id="KW-0379">Hydroxylation</keyword>
<sequence>MAASMKSIQFVLLLITLTLFVVSSEARLVPEFSTISKRVNIKLGLSEFINNIRNIKEWHTKRSMLGAKLDRVSPAGPDAQHH</sequence>
<evidence type="ECO:0000256" key="5">
    <source>
        <dbReference type="ARBA" id="ARBA00022782"/>
    </source>
</evidence>
<keyword evidence="9" id="KW-1185">Reference proteome</keyword>
<accession>A0A6A5PM61</accession>
<dbReference type="Proteomes" id="UP000447434">
    <property type="component" value="Chromosome 1"/>
</dbReference>
<comment type="subcellular location">
    <subcellularLocation>
        <location evidence="1">Secreted</location>
        <location evidence="1">Extracellular space</location>
    </subcellularLocation>
</comment>
<evidence type="ECO:0000313" key="9">
    <source>
        <dbReference type="Proteomes" id="UP000447434"/>
    </source>
</evidence>
<keyword evidence="4" id="KW-0732">Signal</keyword>
<dbReference type="GO" id="GO:0030154">
    <property type="term" value="P:cell differentiation"/>
    <property type="evidence" value="ECO:0007669"/>
    <property type="project" value="UniProtKB-KW"/>
</dbReference>
<protein>
    <submittedName>
        <fullName evidence="8">Uncharacterized protein</fullName>
    </submittedName>
</protein>
<dbReference type="OrthoDB" id="1406315at2759"/>
<evidence type="ECO:0000256" key="4">
    <source>
        <dbReference type="ARBA" id="ARBA00022729"/>
    </source>
</evidence>
<evidence type="ECO:0000256" key="7">
    <source>
        <dbReference type="ARBA" id="ARBA00023278"/>
    </source>
</evidence>
<comment type="caution">
    <text evidence="8">The sequence shown here is derived from an EMBL/GenBank/DDBJ whole genome shotgun (WGS) entry which is preliminary data.</text>
</comment>
<dbReference type="EMBL" id="WOCE01000001">
    <property type="protein sequence ID" value="KAE9620785.1"/>
    <property type="molecule type" value="Genomic_DNA"/>
</dbReference>
<gene>
    <name evidence="8" type="ORF">Lalb_Chr01g0006721</name>
</gene>
<name>A0A6A5PM61_LUPAL</name>
<dbReference type="InterPro" id="IPR039617">
    <property type="entry name" value="CLAVATA3-CLE"/>
</dbReference>
<evidence type="ECO:0000256" key="1">
    <source>
        <dbReference type="ARBA" id="ARBA00004239"/>
    </source>
</evidence>
<evidence type="ECO:0000256" key="6">
    <source>
        <dbReference type="ARBA" id="ARBA00023180"/>
    </source>
</evidence>
<evidence type="ECO:0000256" key="3">
    <source>
        <dbReference type="ARBA" id="ARBA00022525"/>
    </source>
</evidence>
<dbReference type="PANTHER" id="PTHR36016:SF14">
    <property type="entry name" value="CLAVATA3_ESR (CLE)-RELATED PROTEIN 53"/>
    <property type="match status" value="1"/>
</dbReference>
<keyword evidence="6" id="KW-0325">Glycoprotein</keyword>
<evidence type="ECO:0000256" key="2">
    <source>
        <dbReference type="ARBA" id="ARBA00005416"/>
    </source>
</evidence>
<evidence type="ECO:0000313" key="8">
    <source>
        <dbReference type="EMBL" id="KAE9620785.1"/>
    </source>
</evidence>
<dbReference type="GO" id="GO:0005576">
    <property type="term" value="C:extracellular region"/>
    <property type="evidence" value="ECO:0007669"/>
    <property type="project" value="UniProtKB-SubCell"/>
</dbReference>
<organism evidence="8 9">
    <name type="scientific">Lupinus albus</name>
    <name type="common">White lupine</name>
    <name type="synonym">Lupinus termis</name>
    <dbReference type="NCBI Taxonomy" id="3870"/>
    <lineage>
        <taxon>Eukaryota</taxon>
        <taxon>Viridiplantae</taxon>
        <taxon>Streptophyta</taxon>
        <taxon>Embryophyta</taxon>
        <taxon>Tracheophyta</taxon>
        <taxon>Spermatophyta</taxon>
        <taxon>Magnoliopsida</taxon>
        <taxon>eudicotyledons</taxon>
        <taxon>Gunneridae</taxon>
        <taxon>Pentapetalae</taxon>
        <taxon>rosids</taxon>
        <taxon>fabids</taxon>
        <taxon>Fabales</taxon>
        <taxon>Fabaceae</taxon>
        <taxon>Papilionoideae</taxon>
        <taxon>50 kb inversion clade</taxon>
        <taxon>genistoids sensu lato</taxon>
        <taxon>core genistoids</taxon>
        <taxon>Genisteae</taxon>
        <taxon>Lupinus</taxon>
    </lineage>
</organism>
<reference evidence="9" key="1">
    <citation type="journal article" date="2020" name="Nat. Commun.">
        <title>Genome sequence of the cluster root forming white lupin.</title>
        <authorList>
            <person name="Hufnagel B."/>
            <person name="Marques A."/>
            <person name="Soriano A."/>
            <person name="Marques L."/>
            <person name="Divol F."/>
            <person name="Doumas P."/>
            <person name="Sallet E."/>
            <person name="Mancinotti D."/>
            <person name="Carrere S."/>
            <person name="Marande W."/>
            <person name="Arribat S."/>
            <person name="Keller J."/>
            <person name="Huneau C."/>
            <person name="Blein T."/>
            <person name="Aime D."/>
            <person name="Laguerre M."/>
            <person name="Taylor J."/>
            <person name="Schubert V."/>
            <person name="Nelson M."/>
            <person name="Geu-Flores F."/>
            <person name="Crespi M."/>
            <person name="Gallardo-Guerrero K."/>
            <person name="Delaux P.-M."/>
            <person name="Salse J."/>
            <person name="Berges H."/>
            <person name="Guyot R."/>
            <person name="Gouzy J."/>
            <person name="Peret B."/>
        </authorList>
    </citation>
    <scope>NUCLEOTIDE SEQUENCE [LARGE SCALE GENOMIC DNA]</scope>
    <source>
        <strain evidence="9">cv. Amiga</strain>
    </source>
</reference>
<dbReference type="AlphaFoldDB" id="A0A6A5PM61"/>
<keyword evidence="3" id="KW-0964">Secreted</keyword>
<dbReference type="PANTHER" id="PTHR36016">
    <property type="entry name" value="CLAVATA3/ESR (CLE)-RELATED PROTEIN 7"/>
    <property type="match status" value="1"/>
</dbReference>
<proteinExistence type="inferred from homology"/>
<comment type="similarity">
    <text evidence="2">Belongs to the CLV3/ESR signal peptide family.</text>
</comment>